<keyword evidence="4" id="KW-1185">Reference proteome</keyword>
<evidence type="ECO:0000313" key="4">
    <source>
        <dbReference type="Proteomes" id="UP000030764"/>
    </source>
</evidence>
<dbReference type="InterPro" id="IPR005312">
    <property type="entry name" value="DUF1759"/>
</dbReference>
<evidence type="ECO:0008006" key="5">
    <source>
        <dbReference type="Google" id="ProtNLM"/>
    </source>
</evidence>
<dbReference type="AlphaFoldDB" id="A0A085LKS4"/>
<evidence type="ECO:0000256" key="1">
    <source>
        <dbReference type="SAM" id="Coils"/>
    </source>
</evidence>
<feature type="non-terminal residue" evidence="3">
    <location>
        <position position="536"/>
    </location>
</feature>
<dbReference type="Pfam" id="PF03564">
    <property type="entry name" value="DUF1759"/>
    <property type="match status" value="1"/>
</dbReference>
<accession>A0A085LKS4</accession>
<feature type="non-terminal residue" evidence="3">
    <location>
        <position position="1"/>
    </location>
</feature>
<reference evidence="3 4" key="1">
    <citation type="journal article" date="2014" name="Nat. Genet.">
        <title>Genome and transcriptome of the porcine whipworm Trichuris suis.</title>
        <authorList>
            <person name="Jex A.R."/>
            <person name="Nejsum P."/>
            <person name="Schwarz E.M."/>
            <person name="Hu L."/>
            <person name="Young N.D."/>
            <person name="Hall R.S."/>
            <person name="Korhonen P.K."/>
            <person name="Liao S."/>
            <person name="Thamsborg S."/>
            <person name="Xia J."/>
            <person name="Xu P."/>
            <person name="Wang S."/>
            <person name="Scheerlinck J.P."/>
            <person name="Hofmann A."/>
            <person name="Sternberg P.W."/>
            <person name="Wang J."/>
            <person name="Gasser R.B."/>
        </authorList>
    </citation>
    <scope>NUCLEOTIDE SEQUENCE [LARGE SCALE GENOMIC DNA]</scope>
    <source>
        <strain evidence="3">DCEP-RM93M</strain>
    </source>
</reference>
<gene>
    <name evidence="3" type="ORF">M513_13548</name>
</gene>
<feature type="compositionally biased region" description="Polar residues" evidence="2">
    <location>
        <begin position="312"/>
        <end position="323"/>
    </location>
</feature>
<protein>
    <recommendedName>
        <fullName evidence="5">Retrotransposon gag domain-containing protein</fullName>
    </recommendedName>
</protein>
<feature type="compositionally biased region" description="Basic and acidic residues" evidence="2">
    <location>
        <begin position="324"/>
        <end position="338"/>
    </location>
</feature>
<evidence type="ECO:0000256" key="2">
    <source>
        <dbReference type="SAM" id="MobiDB-lite"/>
    </source>
</evidence>
<keyword evidence="1" id="KW-0175">Coiled coil</keyword>
<sequence>TKEIELASLTRKRENHRSKITLVTKRLDGLVECKANWCVVEEEMLRLEAYLTKCQDVQEDLELLLKDGEKLQHEIESWVAFESSVMDVKAKAKQYLQQHKDTESLEAKYPAPVGPNLPRWTLPQFSGDVLQFASFWDQFEAAVDSRTDLSNVTKMVYLQSALAGEALDAIHGFTVTNANYPIVVEILRERFGRQEAVIEAHVLSLLKSDRWEKNSDGKLRELYDQLNGHIRALSVIGKDISKRELSAEDILLVLFKQRLPYQVRKRWEQKMLTDGRNCDHRLDLFFEFLRVEVEIEECTKGAPSLGRHKDSPNVNSRKASQWSMRERRDNVQPRDEKRSTAAALQAVGRTMGQIATLQPPHFSCEHPSAWAVFEERLHFFFTAQGVADDQQKCAVLLTAVCEQTFDLLRTLVQPKALEHCKYAELVGSLRTHFCPPPNEIVQRFRFHSRAQREGETISDFVTDLRRLTAKCNFLELDNMTRDRLVCGLRDEALQCRLFAQKQLDLAMALSLVEAYKAALKDVECIRTRQPDEISIG</sequence>
<dbReference type="EMBL" id="KL363460">
    <property type="protein sequence ID" value="KFD45570.1"/>
    <property type="molecule type" value="Genomic_DNA"/>
</dbReference>
<feature type="region of interest" description="Disordered" evidence="2">
    <location>
        <begin position="302"/>
        <end position="338"/>
    </location>
</feature>
<dbReference type="Proteomes" id="UP000030764">
    <property type="component" value="Unassembled WGS sequence"/>
</dbReference>
<evidence type="ECO:0000313" key="3">
    <source>
        <dbReference type="EMBL" id="KFD45570.1"/>
    </source>
</evidence>
<organism evidence="3 4">
    <name type="scientific">Trichuris suis</name>
    <name type="common">pig whipworm</name>
    <dbReference type="NCBI Taxonomy" id="68888"/>
    <lineage>
        <taxon>Eukaryota</taxon>
        <taxon>Metazoa</taxon>
        <taxon>Ecdysozoa</taxon>
        <taxon>Nematoda</taxon>
        <taxon>Enoplea</taxon>
        <taxon>Dorylaimia</taxon>
        <taxon>Trichinellida</taxon>
        <taxon>Trichuridae</taxon>
        <taxon>Trichuris</taxon>
    </lineage>
</organism>
<feature type="coiled-coil region" evidence="1">
    <location>
        <begin position="47"/>
        <end position="74"/>
    </location>
</feature>
<name>A0A085LKS4_9BILA</name>
<dbReference type="PANTHER" id="PTHR33198">
    <property type="entry name" value="ANK_REP_REGION DOMAIN-CONTAINING PROTEIN-RELATED"/>
    <property type="match status" value="1"/>
</dbReference>
<dbReference type="PANTHER" id="PTHR33198:SF19">
    <property type="entry name" value="CCHC-TYPE DOMAIN-CONTAINING PROTEIN"/>
    <property type="match status" value="1"/>
</dbReference>
<proteinExistence type="predicted"/>